<dbReference type="FunCoup" id="B4JEQ5">
    <property type="interactions" value="1"/>
</dbReference>
<dbReference type="PANTHER" id="PTHR22663">
    <property type="entry name" value="RING FINGER PROTEIN NARYA-RELATED"/>
    <property type="match status" value="1"/>
</dbReference>
<dbReference type="GO" id="GO:0019789">
    <property type="term" value="F:SUMO transferase activity"/>
    <property type="evidence" value="ECO:0007669"/>
    <property type="project" value="InterPro"/>
</dbReference>
<keyword evidence="3" id="KW-0469">Meiosis</keyword>
<dbReference type="SUPFAM" id="SSF57850">
    <property type="entry name" value="RING/U-box"/>
    <property type="match status" value="1"/>
</dbReference>
<keyword evidence="2" id="KW-0862">Zinc</keyword>
<dbReference type="PhylomeDB" id="B4JEQ5"/>
<feature type="region of interest" description="Disordered" evidence="5">
    <location>
        <begin position="144"/>
        <end position="182"/>
    </location>
</feature>
<proteinExistence type="predicted"/>
<feature type="compositionally biased region" description="Low complexity" evidence="5">
    <location>
        <begin position="166"/>
        <end position="177"/>
    </location>
</feature>
<evidence type="ECO:0000256" key="1">
    <source>
        <dbReference type="ARBA" id="ARBA00022771"/>
    </source>
</evidence>
<dbReference type="GO" id="GO:0000795">
    <property type="term" value="C:synaptonemal complex"/>
    <property type="evidence" value="ECO:0007669"/>
    <property type="project" value="InterPro"/>
</dbReference>
<reference evidence="7 8" key="1">
    <citation type="journal article" date="2007" name="Nature">
        <title>Evolution of genes and genomes on the Drosophila phylogeny.</title>
        <authorList>
            <consortium name="Drosophila 12 Genomes Consortium"/>
            <person name="Clark A.G."/>
            <person name="Eisen M.B."/>
            <person name="Smith D.R."/>
            <person name="Bergman C.M."/>
            <person name="Oliver B."/>
            <person name="Markow T.A."/>
            <person name="Kaufman T.C."/>
            <person name="Kellis M."/>
            <person name="Gelbart W."/>
            <person name="Iyer V.N."/>
            <person name="Pollard D.A."/>
            <person name="Sackton T.B."/>
            <person name="Larracuente A.M."/>
            <person name="Singh N.D."/>
            <person name="Abad J.P."/>
            <person name="Abt D.N."/>
            <person name="Adryan B."/>
            <person name="Aguade M."/>
            <person name="Akashi H."/>
            <person name="Anderson W.W."/>
            <person name="Aquadro C.F."/>
            <person name="Ardell D.H."/>
            <person name="Arguello R."/>
            <person name="Artieri C.G."/>
            <person name="Barbash D.A."/>
            <person name="Barker D."/>
            <person name="Barsanti P."/>
            <person name="Batterham P."/>
            <person name="Batzoglou S."/>
            <person name="Begun D."/>
            <person name="Bhutkar A."/>
            <person name="Blanco E."/>
            <person name="Bosak S.A."/>
            <person name="Bradley R.K."/>
            <person name="Brand A.D."/>
            <person name="Brent M.R."/>
            <person name="Brooks A.N."/>
            <person name="Brown R.H."/>
            <person name="Butlin R.K."/>
            <person name="Caggese C."/>
            <person name="Calvi B.R."/>
            <person name="Bernardo de Carvalho A."/>
            <person name="Caspi A."/>
            <person name="Castrezana S."/>
            <person name="Celniker S.E."/>
            <person name="Chang J.L."/>
            <person name="Chapple C."/>
            <person name="Chatterji S."/>
            <person name="Chinwalla A."/>
            <person name="Civetta A."/>
            <person name="Clifton S.W."/>
            <person name="Comeron J.M."/>
            <person name="Costello J.C."/>
            <person name="Coyne J.A."/>
            <person name="Daub J."/>
            <person name="David R.G."/>
            <person name="Delcher A.L."/>
            <person name="Delehaunty K."/>
            <person name="Do C.B."/>
            <person name="Ebling H."/>
            <person name="Edwards K."/>
            <person name="Eickbush T."/>
            <person name="Evans J.D."/>
            <person name="Filipski A."/>
            <person name="Findeiss S."/>
            <person name="Freyhult E."/>
            <person name="Fulton L."/>
            <person name="Fulton R."/>
            <person name="Garcia A.C."/>
            <person name="Gardiner A."/>
            <person name="Garfield D.A."/>
            <person name="Garvin B.E."/>
            <person name="Gibson G."/>
            <person name="Gilbert D."/>
            <person name="Gnerre S."/>
            <person name="Godfrey J."/>
            <person name="Good R."/>
            <person name="Gotea V."/>
            <person name="Gravely B."/>
            <person name="Greenberg A.J."/>
            <person name="Griffiths-Jones S."/>
            <person name="Gross S."/>
            <person name="Guigo R."/>
            <person name="Gustafson E.A."/>
            <person name="Haerty W."/>
            <person name="Hahn M.W."/>
            <person name="Halligan D.L."/>
            <person name="Halpern A.L."/>
            <person name="Halter G.M."/>
            <person name="Han M.V."/>
            <person name="Heger A."/>
            <person name="Hillier L."/>
            <person name="Hinrichs A.S."/>
            <person name="Holmes I."/>
            <person name="Hoskins R.A."/>
            <person name="Hubisz M.J."/>
            <person name="Hultmark D."/>
            <person name="Huntley M.A."/>
            <person name="Jaffe D.B."/>
            <person name="Jagadeeshan S."/>
            <person name="Jeck W.R."/>
            <person name="Johnson J."/>
            <person name="Jones C.D."/>
            <person name="Jordan W.C."/>
            <person name="Karpen G.H."/>
            <person name="Kataoka E."/>
            <person name="Keightley P.D."/>
            <person name="Kheradpour P."/>
            <person name="Kirkness E.F."/>
            <person name="Koerich L.B."/>
            <person name="Kristiansen K."/>
            <person name="Kudrna D."/>
            <person name="Kulathinal R.J."/>
            <person name="Kumar S."/>
            <person name="Kwok R."/>
            <person name="Lander E."/>
            <person name="Langley C.H."/>
            <person name="Lapoint R."/>
            <person name="Lazzaro B.P."/>
            <person name="Lee S.J."/>
            <person name="Levesque L."/>
            <person name="Li R."/>
            <person name="Lin C.F."/>
            <person name="Lin M.F."/>
            <person name="Lindblad-Toh K."/>
            <person name="Llopart A."/>
            <person name="Long M."/>
            <person name="Low L."/>
            <person name="Lozovsky E."/>
            <person name="Lu J."/>
            <person name="Luo M."/>
            <person name="Machado C.A."/>
            <person name="Makalowski W."/>
            <person name="Marzo M."/>
            <person name="Matsuda M."/>
            <person name="Matzkin L."/>
            <person name="McAllister B."/>
            <person name="McBride C.S."/>
            <person name="McKernan B."/>
            <person name="McKernan K."/>
            <person name="Mendez-Lago M."/>
            <person name="Minx P."/>
            <person name="Mollenhauer M.U."/>
            <person name="Montooth K."/>
            <person name="Mount S.M."/>
            <person name="Mu X."/>
            <person name="Myers E."/>
            <person name="Negre B."/>
            <person name="Newfeld S."/>
            <person name="Nielsen R."/>
            <person name="Noor M.A."/>
            <person name="O'Grady P."/>
            <person name="Pachter L."/>
            <person name="Papaceit M."/>
            <person name="Parisi M.J."/>
            <person name="Parisi M."/>
            <person name="Parts L."/>
            <person name="Pedersen J.S."/>
            <person name="Pesole G."/>
            <person name="Phillippy A.M."/>
            <person name="Ponting C.P."/>
            <person name="Pop M."/>
            <person name="Porcelli D."/>
            <person name="Powell J.R."/>
            <person name="Prohaska S."/>
            <person name="Pruitt K."/>
            <person name="Puig M."/>
            <person name="Quesneville H."/>
            <person name="Ram K.R."/>
            <person name="Rand D."/>
            <person name="Rasmussen M.D."/>
            <person name="Reed L.K."/>
            <person name="Reenan R."/>
            <person name="Reily A."/>
            <person name="Remington K.A."/>
            <person name="Rieger T.T."/>
            <person name="Ritchie M.G."/>
            <person name="Robin C."/>
            <person name="Rogers Y.H."/>
            <person name="Rohde C."/>
            <person name="Rozas J."/>
            <person name="Rubenfield M.J."/>
            <person name="Ruiz A."/>
            <person name="Russo S."/>
            <person name="Salzberg S.L."/>
            <person name="Sanchez-Gracia A."/>
            <person name="Saranga D.J."/>
            <person name="Sato H."/>
            <person name="Schaeffer S.W."/>
            <person name="Schatz M.C."/>
            <person name="Schlenke T."/>
            <person name="Schwartz R."/>
            <person name="Segarra C."/>
            <person name="Singh R.S."/>
            <person name="Sirot L."/>
            <person name="Sirota M."/>
            <person name="Sisneros N.B."/>
            <person name="Smith C.D."/>
            <person name="Smith T.F."/>
            <person name="Spieth J."/>
            <person name="Stage D.E."/>
            <person name="Stark A."/>
            <person name="Stephan W."/>
            <person name="Strausberg R.L."/>
            <person name="Strempel S."/>
            <person name="Sturgill D."/>
            <person name="Sutton G."/>
            <person name="Sutton G.G."/>
            <person name="Tao W."/>
            <person name="Teichmann S."/>
            <person name="Tobari Y.N."/>
            <person name="Tomimura Y."/>
            <person name="Tsolas J.M."/>
            <person name="Valente V.L."/>
            <person name="Venter E."/>
            <person name="Venter J.C."/>
            <person name="Vicario S."/>
            <person name="Vieira F.G."/>
            <person name="Vilella A.J."/>
            <person name="Villasante A."/>
            <person name="Walenz B."/>
            <person name="Wang J."/>
            <person name="Wasserman M."/>
            <person name="Watts T."/>
            <person name="Wilson D."/>
            <person name="Wilson R.K."/>
            <person name="Wing R.A."/>
            <person name="Wolfner M.F."/>
            <person name="Wong A."/>
            <person name="Wong G.K."/>
            <person name="Wu C.I."/>
            <person name="Wu G."/>
            <person name="Yamamoto D."/>
            <person name="Yang H.P."/>
            <person name="Yang S.P."/>
            <person name="Yorke J.A."/>
            <person name="Yoshida K."/>
            <person name="Zdobnov E."/>
            <person name="Zhang P."/>
            <person name="Zhang Y."/>
            <person name="Zimin A.V."/>
            <person name="Baldwin J."/>
            <person name="Abdouelleil A."/>
            <person name="Abdulkadir J."/>
            <person name="Abebe A."/>
            <person name="Abera B."/>
            <person name="Abreu J."/>
            <person name="Acer S.C."/>
            <person name="Aftuck L."/>
            <person name="Alexander A."/>
            <person name="An P."/>
            <person name="Anderson E."/>
            <person name="Anderson S."/>
            <person name="Arachi H."/>
            <person name="Azer M."/>
            <person name="Bachantsang P."/>
            <person name="Barry A."/>
            <person name="Bayul T."/>
            <person name="Berlin A."/>
            <person name="Bessette D."/>
            <person name="Bloom T."/>
            <person name="Blye J."/>
            <person name="Boguslavskiy L."/>
            <person name="Bonnet C."/>
            <person name="Boukhgalter B."/>
            <person name="Bourzgui I."/>
            <person name="Brown A."/>
            <person name="Cahill P."/>
            <person name="Channer S."/>
            <person name="Cheshatsang Y."/>
            <person name="Chuda L."/>
            <person name="Citroen M."/>
            <person name="Collymore A."/>
            <person name="Cooke P."/>
            <person name="Costello M."/>
            <person name="D'Aco K."/>
            <person name="Daza R."/>
            <person name="De Haan G."/>
            <person name="DeGray S."/>
            <person name="DeMaso C."/>
            <person name="Dhargay N."/>
            <person name="Dooley K."/>
            <person name="Dooley E."/>
            <person name="Doricent M."/>
            <person name="Dorje P."/>
            <person name="Dorjee K."/>
            <person name="Dupes A."/>
            <person name="Elong R."/>
            <person name="Falk J."/>
            <person name="Farina A."/>
            <person name="Faro S."/>
            <person name="Ferguson D."/>
            <person name="Fisher S."/>
            <person name="Foley C.D."/>
            <person name="Franke A."/>
            <person name="Friedrich D."/>
            <person name="Gadbois L."/>
            <person name="Gearin G."/>
            <person name="Gearin C.R."/>
            <person name="Giannoukos G."/>
            <person name="Goode T."/>
            <person name="Graham J."/>
            <person name="Grandbois E."/>
            <person name="Grewal S."/>
            <person name="Gyaltsen K."/>
            <person name="Hafez N."/>
            <person name="Hagos B."/>
            <person name="Hall J."/>
            <person name="Henson C."/>
            <person name="Hollinger A."/>
            <person name="Honan T."/>
            <person name="Huard M.D."/>
            <person name="Hughes L."/>
            <person name="Hurhula B."/>
            <person name="Husby M.E."/>
            <person name="Kamat A."/>
            <person name="Kanga B."/>
            <person name="Kashin S."/>
            <person name="Khazanovich D."/>
            <person name="Kisner P."/>
            <person name="Lance K."/>
            <person name="Lara M."/>
            <person name="Lee W."/>
            <person name="Lennon N."/>
            <person name="Letendre F."/>
            <person name="LeVine R."/>
            <person name="Lipovsky A."/>
            <person name="Liu X."/>
            <person name="Liu J."/>
            <person name="Liu S."/>
            <person name="Lokyitsang T."/>
            <person name="Lokyitsang Y."/>
            <person name="Lubonja R."/>
            <person name="Lui A."/>
            <person name="MacDonald P."/>
            <person name="Magnisalis V."/>
            <person name="Maru K."/>
            <person name="Matthews C."/>
            <person name="McCusker W."/>
            <person name="McDonough S."/>
            <person name="Mehta T."/>
            <person name="Meldrim J."/>
            <person name="Meneus L."/>
            <person name="Mihai O."/>
            <person name="Mihalev A."/>
            <person name="Mihova T."/>
            <person name="Mittelman R."/>
            <person name="Mlenga V."/>
            <person name="Montmayeur A."/>
            <person name="Mulrain L."/>
            <person name="Navidi A."/>
            <person name="Naylor J."/>
            <person name="Negash T."/>
            <person name="Nguyen T."/>
            <person name="Nguyen N."/>
            <person name="Nicol R."/>
            <person name="Norbu C."/>
            <person name="Norbu N."/>
            <person name="Novod N."/>
            <person name="O'Neill B."/>
            <person name="Osman S."/>
            <person name="Markiewicz E."/>
            <person name="Oyono O.L."/>
            <person name="Patti C."/>
            <person name="Phunkhang P."/>
            <person name="Pierre F."/>
            <person name="Priest M."/>
            <person name="Raghuraman S."/>
            <person name="Rege F."/>
            <person name="Reyes R."/>
            <person name="Rise C."/>
            <person name="Rogov P."/>
            <person name="Ross K."/>
            <person name="Ryan E."/>
            <person name="Settipalli S."/>
            <person name="Shea T."/>
            <person name="Sherpa N."/>
            <person name="Shi L."/>
            <person name="Shih D."/>
            <person name="Sparrow T."/>
            <person name="Spaulding J."/>
            <person name="Stalker J."/>
            <person name="Stange-Thomann N."/>
            <person name="Stavropoulos S."/>
            <person name="Stone C."/>
            <person name="Strader C."/>
            <person name="Tesfaye S."/>
            <person name="Thomson T."/>
            <person name="Thoulutsang Y."/>
            <person name="Thoulutsang D."/>
            <person name="Topham K."/>
            <person name="Topping I."/>
            <person name="Tsamla T."/>
            <person name="Vassiliev H."/>
            <person name="Vo A."/>
            <person name="Wangchuk T."/>
            <person name="Wangdi T."/>
            <person name="Weiand M."/>
            <person name="Wilkinson J."/>
            <person name="Wilson A."/>
            <person name="Yadav S."/>
            <person name="Young G."/>
            <person name="Yu Q."/>
            <person name="Zembek L."/>
            <person name="Zhong D."/>
            <person name="Zimmer A."/>
            <person name="Zwirko Z."/>
            <person name="Jaffe D.B."/>
            <person name="Alvarez P."/>
            <person name="Brockman W."/>
            <person name="Butler J."/>
            <person name="Chin C."/>
            <person name="Gnerre S."/>
            <person name="Grabherr M."/>
            <person name="Kleber M."/>
            <person name="Mauceli E."/>
            <person name="MacCallum I."/>
        </authorList>
    </citation>
    <scope>NUCLEOTIDE SEQUENCE [LARGE SCALE GENOMIC DNA]</scope>
    <source>
        <strain evidence="8">Tucson 15287-2541.00</strain>
    </source>
</reference>
<gene>
    <name evidence="7" type="primary">Dgri\GH19167</name>
    <name evidence="7" type="ORF">Dgri_GH19167</name>
</gene>
<keyword evidence="1 4" id="KW-0479">Metal-binding</keyword>
<evidence type="ECO:0000259" key="6">
    <source>
        <dbReference type="PROSITE" id="PS50089"/>
    </source>
</evidence>
<evidence type="ECO:0000256" key="2">
    <source>
        <dbReference type="ARBA" id="ARBA00022833"/>
    </source>
</evidence>
<dbReference type="PANTHER" id="PTHR22663:SF17">
    <property type="entry name" value="RING FINGER PROTEIN NARYA-RELATED"/>
    <property type="match status" value="1"/>
</dbReference>
<dbReference type="PROSITE" id="PS50089">
    <property type="entry name" value="ZF_RING_2"/>
    <property type="match status" value="1"/>
</dbReference>
<dbReference type="GO" id="GO:0007129">
    <property type="term" value="P:homologous chromosome pairing at meiosis"/>
    <property type="evidence" value="ECO:0007669"/>
    <property type="project" value="TreeGrafter"/>
</dbReference>
<name>B4JEQ5_DROGR</name>
<evidence type="ECO:0000256" key="5">
    <source>
        <dbReference type="SAM" id="MobiDB-lite"/>
    </source>
</evidence>
<dbReference type="InParanoid" id="B4JEQ5"/>
<dbReference type="InterPro" id="IPR042123">
    <property type="entry name" value="Zip3/RNF212-like"/>
</dbReference>
<evidence type="ECO:0000256" key="3">
    <source>
        <dbReference type="ARBA" id="ARBA00023254"/>
    </source>
</evidence>
<evidence type="ECO:0000256" key="4">
    <source>
        <dbReference type="PROSITE-ProRule" id="PRU00175"/>
    </source>
</evidence>
<dbReference type="OrthoDB" id="2535391at2759"/>
<dbReference type="Pfam" id="PF14634">
    <property type="entry name" value="zf-RING_5"/>
    <property type="match status" value="1"/>
</dbReference>
<feature type="domain" description="RING-type" evidence="6">
    <location>
        <begin position="6"/>
        <end position="47"/>
    </location>
</feature>
<dbReference type="Proteomes" id="UP000001070">
    <property type="component" value="Unassembled WGS sequence"/>
</dbReference>
<dbReference type="Gene3D" id="3.30.40.10">
    <property type="entry name" value="Zinc/RING finger domain, C3HC4 (zinc finger)"/>
    <property type="match status" value="1"/>
</dbReference>
<dbReference type="GO" id="GO:0007131">
    <property type="term" value="P:reciprocal meiotic recombination"/>
    <property type="evidence" value="ECO:0007669"/>
    <property type="project" value="InterPro"/>
</dbReference>
<sequence length="207" mass="24480">MFPIHCNKCSKKRDEHELHFQLTRCQHIICASCTPKATDGRICPVCNRDFKSIPITRNMPGNTANYFEDPSVFLKLYRNINKFQSEQRVSYYHNFYKQKTEMANRKLKMQGYIKLDAQLRQQNDLEKKRIEELRNYIDYHEKRTDPTNSADMFRSSRRVCRPRTPSSLSVSDTTLTTDNDDVLKKSPNLKQFKQMLSQTVKSELKKV</sequence>
<keyword evidence="8" id="KW-1185">Reference proteome</keyword>
<dbReference type="AlphaFoldDB" id="B4JEQ5"/>
<dbReference type="EMBL" id="CH916369">
    <property type="protein sequence ID" value="EDV93186.1"/>
    <property type="molecule type" value="Genomic_DNA"/>
</dbReference>
<organism evidence="8">
    <name type="scientific">Drosophila grimshawi</name>
    <name type="common">Hawaiian fruit fly</name>
    <name type="synonym">Idiomyia grimshawi</name>
    <dbReference type="NCBI Taxonomy" id="7222"/>
    <lineage>
        <taxon>Eukaryota</taxon>
        <taxon>Metazoa</taxon>
        <taxon>Ecdysozoa</taxon>
        <taxon>Arthropoda</taxon>
        <taxon>Hexapoda</taxon>
        <taxon>Insecta</taxon>
        <taxon>Pterygota</taxon>
        <taxon>Neoptera</taxon>
        <taxon>Endopterygota</taxon>
        <taxon>Diptera</taxon>
        <taxon>Brachycera</taxon>
        <taxon>Muscomorpha</taxon>
        <taxon>Ephydroidea</taxon>
        <taxon>Drosophilidae</taxon>
        <taxon>Drosophila</taxon>
        <taxon>Hawaiian Drosophila</taxon>
    </lineage>
</organism>
<evidence type="ECO:0000313" key="7">
    <source>
        <dbReference type="EMBL" id="EDV93186.1"/>
    </source>
</evidence>
<dbReference type="KEGG" id="dgr:6564240"/>
<protein>
    <submittedName>
        <fullName evidence="7">GH19167</fullName>
    </submittedName>
</protein>
<dbReference type="GO" id="GO:0008270">
    <property type="term" value="F:zinc ion binding"/>
    <property type="evidence" value="ECO:0007669"/>
    <property type="project" value="UniProtKB-KW"/>
</dbReference>
<dbReference type="OMA" id="RCHHIIC"/>
<dbReference type="GO" id="GO:0016925">
    <property type="term" value="P:protein sumoylation"/>
    <property type="evidence" value="ECO:0007669"/>
    <property type="project" value="TreeGrafter"/>
</dbReference>
<dbReference type="STRING" id="7222.B4JEQ5"/>
<accession>B4JEQ5</accession>
<dbReference type="InterPro" id="IPR013083">
    <property type="entry name" value="Znf_RING/FYVE/PHD"/>
</dbReference>
<dbReference type="InterPro" id="IPR001841">
    <property type="entry name" value="Znf_RING"/>
</dbReference>
<dbReference type="HOGENOM" id="CLU_1268118_0_0_1"/>
<keyword evidence="1 4" id="KW-0863">Zinc-finger</keyword>
<dbReference type="eggNOG" id="KOG4739">
    <property type="taxonomic scope" value="Eukaryota"/>
</dbReference>
<evidence type="ECO:0000313" key="8">
    <source>
        <dbReference type="Proteomes" id="UP000001070"/>
    </source>
</evidence>